<protein>
    <submittedName>
        <fullName evidence="1">Uncharacterized protein</fullName>
    </submittedName>
</protein>
<sequence length="78" mass="8861">MWHLYFDLEEAEGITTPTFGQKLNPSDDPTDICPGCEYYLARLTLTAAREGRDAGSIQWDDYYPGFRPPTPWTGDLLC</sequence>
<dbReference type="RefSeq" id="WP_183509958.1">
    <property type="nucleotide sequence ID" value="NZ_BAABGK010000009.1"/>
</dbReference>
<keyword evidence="2" id="KW-1185">Reference proteome</keyword>
<dbReference type="AlphaFoldDB" id="A0A839QFZ9"/>
<name>A0A839QFZ9_9MICC</name>
<evidence type="ECO:0000313" key="2">
    <source>
        <dbReference type="Proteomes" id="UP000523000"/>
    </source>
</evidence>
<reference evidence="1 2" key="1">
    <citation type="submission" date="2020-08" db="EMBL/GenBank/DDBJ databases">
        <title>Sequencing the genomes of 1000 actinobacteria strains.</title>
        <authorList>
            <person name="Klenk H.-P."/>
        </authorList>
    </citation>
    <scope>NUCLEOTIDE SEQUENCE [LARGE SCALE GENOMIC DNA]</scope>
    <source>
        <strain evidence="1 2">DSM 22826</strain>
    </source>
</reference>
<accession>A0A839QFZ9</accession>
<dbReference type="EMBL" id="JACHVS010000001">
    <property type="protein sequence ID" value="MBB2994597.1"/>
    <property type="molecule type" value="Genomic_DNA"/>
</dbReference>
<gene>
    <name evidence="1" type="ORF">E9229_000788</name>
</gene>
<evidence type="ECO:0000313" key="1">
    <source>
        <dbReference type="EMBL" id="MBB2994597.1"/>
    </source>
</evidence>
<dbReference type="Proteomes" id="UP000523000">
    <property type="component" value="Unassembled WGS sequence"/>
</dbReference>
<organism evidence="1 2">
    <name type="scientific">Paeniglutamicibacter cryotolerans</name>
    <dbReference type="NCBI Taxonomy" id="670079"/>
    <lineage>
        <taxon>Bacteria</taxon>
        <taxon>Bacillati</taxon>
        <taxon>Actinomycetota</taxon>
        <taxon>Actinomycetes</taxon>
        <taxon>Micrococcales</taxon>
        <taxon>Micrococcaceae</taxon>
        <taxon>Paeniglutamicibacter</taxon>
    </lineage>
</organism>
<proteinExistence type="predicted"/>
<comment type="caution">
    <text evidence="1">The sequence shown here is derived from an EMBL/GenBank/DDBJ whole genome shotgun (WGS) entry which is preliminary data.</text>
</comment>